<organism evidence="1 2">
    <name type="scientific">Rhynocoris fuscipes</name>
    <dbReference type="NCBI Taxonomy" id="488301"/>
    <lineage>
        <taxon>Eukaryota</taxon>
        <taxon>Metazoa</taxon>
        <taxon>Ecdysozoa</taxon>
        <taxon>Arthropoda</taxon>
        <taxon>Hexapoda</taxon>
        <taxon>Insecta</taxon>
        <taxon>Pterygota</taxon>
        <taxon>Neoptera</taxon>
        <taxon>Paraneoptera</taxon>
        <taxon>Hemiptera</taxon>
        <taxon>Heteroptera</taxon>
        <taxon>Panheteroptera</taxon>
        <taxon>Cimicomorpha</taxon>
        <taxon>Reduviidae</taxon>
        <taxon>Harpactorinae</taxon>
        <taxon>Harpactorini</taxon>
        <taxon>Rhynocoris</taxon>
    </lineage>
</organism>
<keyword evidence="2" id="KW-1185">Reference proteome</keyword>
<evidence type="ECO:0000313" key="2">
    <source>
        <dbReference type="Proteomes" id="UP001461498"/>
    </source>
</evidence>
<evidence type="ECO:0000313" key="1">
    <source>
        <dbReference type="EMBL" id="KAK9498466.1"/>
    </source>
</evidence>
<name>A0AAW1CIY9_9HEMI</name>
<gene>
    <name evidence="1" type="ORF">O3M35_003101</name>
</gene>
<sequence length="56" mass="6632">MMALEDEGLMTMLKTCSNPEEETTSYCQQLGILQRYNIWIPTIRIGRPKTLRKYKH</sequence>
<dbReference type="AlphaFoldDB" id="A0AAW1CIY9"/>
<accession>A0AAW1CIY9</accession>
<dbReference type="EMBL" id="JAPXFL010000012">
    <property type="protein sequence ID" value="KAK9498466.1"/>
    <property type="molecule type" value="Genomic_DNA"/>
</dbReference>
<reference evidence="1 2" key="1">
    <citation type="submission" date="2022-12" db="EMBL/GenBank/DDBJ databases">
        <title>Chromosome-level genome assembly of true bugs.</title>
        <authorList>
            <person name="Ma L."/>
            <person name="Li H."/>
        </authorList>
    </citation>
    <scope>NUCLEOTIDE SEQUENCE [LARGE SCALE GENOMIC DNA]</scope>
    <source>
        <strain evidence="1">Lab_2022b</strain>
    </source>
</reference>
<proteinExistence type="predicted"/>
<comment type="caution">
    <text evidence="1">The sequence shown here is derived from an EMBL/GenBank/DDBJ whole genome shotgun (WGS) entry which is preliminary data.</text>
</comment>
<protein>
    <submittedName>
        <fullName evidence="1">Uncharacterized protein</fullName>
    </submittedName>
</protein>
<dbReference type="Proteomes" id="UP001461498">
    <property type="component" value="Unassembled WGS sequence"/>
</dbReference>